<evidence type="ECO:0000313" key="1">
    <source>
        <dbReference type="EMBL" id="VTR97877.1"/>
    </source>
</evidence>
<dbReference type="EMBL" id="LR593886">
    <property type="protein sequence ID" value="VTR97877.1"/>
    <property type="molecule type" value="Genomic_DNA"/>
</dbReference>
<proteinExistence type="predicted"/>
<dbReference type="KEGG" id="gms:SOIL9_04970"/>
<organism evidence="1 2">
    <name type="scientific">Gemmata massiliana</name>
    <dbReference type="NCBI Taxonomy" id="1210884"/>
    <lineage>
        <taxon>Bacteria</taxon>
        <taxon>Pseudomonadati</taxon>
        <taxon>Planctomycetota</taxon>
        <taxon>Planctomycetia</taxon>
        <taxon>Gemmatales</taxon>
        <taxon>Gemmataceae</taxon>
        <taxon>Gemmata</taxon>
    </lineage>
</organism>
<evidence type="ECO:0000313" key="2">
    <source>
        <dbReference type="Proteomes" id="UP000464178"/>
    </source>
</evidence>
<dbReference type="Proteomes" id="UP000464178">
    <property type="component" value="Chromosome"/>
</dbReference>
<name>A0A6P2DAH2_9BACT</name>
<reference evidence="1 2" key="1">
    <citation type="submission" date="2019-05" db="EMBL/GenBank/DDBJ databases">
        <authorList>
            <consortium name="Science for Life Laboratories"/>
        </authorList>
    </citation>
    <scope>NUCLEOTIDE SEQUENCE [LARGE SCALE GENOMIC DNA]</scope>
    <source>
        <strain evidence="1">Soil9</strain>
    </source>
</reference>
<gene>
    <name evidence="1" type="ORF">SOIL9_04970</name>
</gene>
<keyword evidence="2" id="KW-1185">Reference proteome</keyword>
<accession>A0A6P2DAH2</accession>
<dbReference type="AlphaFoldDB" id="A0A6P2DAH2"/>
<sequence>MLQCRQSAATIILQVPLTSRPDFVKNPFPLPRSLLGDSDGLQCEMFMTLYYDSPLDASCQCEYTRVNVEASLGEVRERNRKDKDPADLFGGEVRVVPRKLKSAYPNEKERVEHGFKWSPLKFYHRKFMRKEVQGPWELRLEMLTRNGVVLEHPINVFLVVTLRSAKPGATVYDELVVEMARLGWGANDLKIRSRERH</sequence>
<protein>
    <submittedName>
        <fullName evidence="1">Peptidase S8 and S53 subtilisin kexin sedolisin</fullName>
    </submittedName>
</protein>